<evidence type="ECO:0000313" key="3">
    <source>
        <dbReference type="EMBL" id="RKH58328.1"/>
    </source>
</evidence>
<accession>A0A3A8PQL2</accession>
<protein>
    <submittedName>
        <fullName evidence="3">Uncharacterized protein</fullName>
    </submittedName>
</protein>
<name>A0A3A8PQL2_9BACT</name>
<reference evidence="4" key="1">
    <citation type="submission" date="2018-09" db="EMBL/GenBank/DDBJ databases">
        <authorList>
            <person name="Livingstone P.G."/>
            <person name="Whitworth D.E."/>
        </authorList>
    </citation>
    <scope>NUCLEOTIDE SEQUENCE [LARGE SCALE GENOMIC DNA]</scope>
    <source>
        <strain evidence="4">CA051B</strain>
    </source>
</reference>
<proteinExistence type="predicted"/>
<feature type="signal peptide" evidence="2">
    <location>
        <begin position="1"/>
        <end position="18"/>
    </location>
</feature>
<organism evidence="3 4">
    <name type="scientific">Corallococcus llansteffanensis</name>
    <dbReference type="NCBI Taxonomy" id="2316731"/>
    <lineage>
        <taxon>Bacteria</taxon>
        <taxon>Pseudomonadati</taxon>
        <taxon>Myxococcota</taxon>
        <taxon>Myxococcia</taxon>
        <taxon>Myxococcales</taxon>
        <taxon>Cystobacterineae</taxon>
        <taxon>Myxococcaceae</taxon>
        <taxon>Corallococcus</taxon>
    </lineage>
</organism>
<evidence type="ECO:0000313" key="4">
    <source>
        <dbReference type="Proteomes" id="UP000272888"/>
    </source>
</evidence>
<dbReference type="AlphaFoldDB" id="A0A3A8PQL2"/>
<comment type="caution">
    <text evidence="3">The sequence shown here is derived from an EMBL/GenBank/DDBJ whole genome shotgun (WGS) entry which is preliminary data.</text>
</comment>
<feature type="chain" id="PRO_5017408278" evidence="2">
    <location>
        <begin position="19"/>
        <end position="116"/>
    </location>
</feature>
<keyword evidence="4" id="KW-1185">Reference proteome</keyword>
<feature type="compositionally biased region" description="Basic and acidic residues" evidence="1">
    <location>
        <begin position="89"/>
        <end position="98"/>
    </location>
</feature>
<feature type="region of interest" description="Disordered" evidence="1">
    <location>
        <begin position="84"/>
        <end position="116"/>
    </location>
</feature>
<feature type="compositionally biased region" description="Gly residues" evidence="1">
    <location>
        <begin position="107"/>
        <end position="116"/>
    </location>
</feature>
<keyword evidence="2" id="KW-0732">Signal</keyword>
<evidence type="ECO:0000256" key="1">
    <source>
        <dbReference type="SAM" id="MobiDB-lite"/>
    </source>
</evidence>
<dbReference type="EMBL" id="RAWB01000159">
    <property type="protein sequence ID" value="RKH58328.1"/>
    <property type="molecule type" value="Genomic_DNA"/>
</dbReference>
<sequence length="116" mass="11883">MAASFLMFPLMACTTAKATAFALPMERATECRSLCEQIDMKLGAVVIIMNSAGCVCEPKSAEGMSPAVSGAAAAAGGALIQANAEVNAEESRRREAARQESSQGRSPGTGPGPSHH</sequence>
<dbReference type="Proteomes" id="UP000272888">
    <property type="component" value="Unassembled WGS sequence"/>
</dbReference>
<gene>
    <name evidence="3" type="ORF">D7V93_16885</name>
</gene>
<evidence type="ECO:0000256" key="2">
    <source>
        <dbReference type="SAM" id="SignalP"/>
    </source>
</evidence>